<keyword evidence="1" id="KW-0238">DNA-binding</keyword>
<dbReference type="InterPro" id="IPR013430">
    <property type="entry name" value="Toxin_antidote_HigA"/>
</dbReference>
<dbReference type="OrthoDB" id="7205516at2"/>
<dbReference type="EMBL" id="PHFW01000002">
    <property type="protein sequence ID" value="PQM27770.1"/>
    <property type="molecule type" value="Genomic_DNA"/>
</dbReference>
<accession>A0A2S8B602</accession>
<dbReference type="InterPro" id="IPR001387">
    <property type="entry name" value="Cro/C1-type_HTH"/>
</dbReference>
<dbReference type="SMART" id="SM00530">
    <property type="entry name" value="HTH_XRE"/>
    <property type="match status" value="1"/>
</dbReference>
<comment type="caution">
    <text evidence="3">The sequence shown here is derived from an EMBL/GenBank/DDBJ whole genome shotgun (WGS) entry which is preliminary data.</text>
</comment>
<dbReference type="Gene3D" id="1.10.260.40">
    <property type="entry name" value="lambda repressor-like DNA-binding domains"/>
    <property type="match status" value="1"/>
</dbReference>
<protein>
    <submittedName>
        <fullName evidence="3">Addiction module antidote protein, HigA family</fullName>
    </submittedName>
</protein>
<gene>
    <name evidence="3" type="primary">higA</name>
    <name evidence="3" type="ORF">CVO77_04175</name>
</gene>
<dbReference type="PROSITE" id="PS50943">
    <property type="entry name" value="HTH_CROC1"/>
    <property type="match status" value="1"/>
</dbReference>
<proteinExistence type="predicted"/>
<dbReference type="NCBIfam" id="TIGR02607">
    <property type="entry name" value="antidote_HigA"/>
    <property type="match status" value="1"/>
</dbReference>
<evidence type="ECO:0000256" key="1">
    <source>
        <dbReference type="ARBA" id="ARBA00023125"/>
    </source>
</evidence>
<dbReference type="Proteomes" id="UP000238954">
    <property type="component" value="Chromosome"/>
</dbReference>
<reference evidence="4" key="1">
    <citation type="submission" date="2017-11" db="EMBL/GenBank/DDBJ databases">
        <title>The complete genome sequence of Sphingopyxis pomeranensis sp. nov. strain WS5A3p.</title>
        <authorList>
            <person name="Kaminski M.A."/>
        </authorList>
    </citation>
    <scope>NUCLEOTIDE SEQUENCE [LARGE SCALE GENOMIC DNA]</scope>
    <source>
        <strain evidence="4">WS5A3p</strain>
    </source>
</reference>
<dbReference type="PANTHER" id="PTHR36924">
    <property type="entry name" value="ANTITOXIN HIGA-1"/>
    <property type="match status" value="1"/>
</dbReference>
<name>A0A2S8B602_9SPHN</name>
<evidence type="ECO:0000313" key="3">
    <source>
        <dbReference type="EMBL" id="PQM27770.1"/>
    </source>
</evidence>
<organism evidence="3 4">
    <name type="scientific">Sphingopyxis lindanitolerans</name>
    <dbReference type="NCBI Taxonomy" id="2054227"/>
    <lineage>
        <taxon>Bacteria</taxon>
        <taxon>Pseudomonadati</taxon>
        <taxon>Pseudomonadota</taxon>
        <taxon>Alphaproteobacteria</taxon>
        <taxon>Sphingomonadales</taxon>
        <taxon>Sphingomonadaceae</taxon>
        <taxon>Sphingopyxis</taxon>
    </lineage>
</organism>
<feature type="domain" description="HTH cro/C1-type" evidence="2">
    <location>
        <begin position="20"/>
        <end position="72"/>
    </location>
</feature>
<keyword evidence="4" id="KW-1185">Reference proteome</keyword>
<evidence type="ECO:0000259" key="2">
    <source>
        <dbReference type="PROSITE" id="PS50943"/>
    </source>
</evidence>
<dbReference type="Pfam" id="PF01381">
    <property type="entry name" value="HTH_3"/>
    <property type="match status" value="1"/>
</dbReference>
<dbReference type="AlphaFoldDB" id="A0A2S8B602"/>
<dbReference type="PANTHER" id="PTHR36924:SF1">
    <property type="entry name" value="ANTITOXIN HIGA-1"/>
    <property type="match status" value="1"/>
</dbReference>
<evidence type="ECO:0000313" key="4">
    <source>
        <dbReference type="Proteomes" id="UP000238954"/>
    </source>
</evidence>
<dbReference type="GO" id="GO:0003677">
    <property type="term" value="F:DNA binding"/>
    <property type="evidence" value="ECO:0007669"/>
    <property type="project" value="UniProtKB-KW"/>
</dbReference>
<sequence>MAIKIHPSFAIHAGEWLKTEIIEAHGVSINALAEAFGVSRQSISALLNGRASLSADMAIRFEHAFGVKAETLMRMQARYELGKAREHEADLSVPSLIAA</sequence>
<dbReference type="CDD" id="cd00093">
    <property type="entry name" value="HTH_XRE"/>
    <property type="match status" value="1"/>
</dbReference>
<dbReference type="SUPFAM" id="SSF47413">
    <property type="entry name" value="lambda repressor-like DNA-binding domains"/>
    <property type="match status" value="1"/>
</dbReference>
<dbReference type="RefSeq" id="WP_105998032.1">
    <property type="nucleotide sequence ID" value="NZ_CM009578.1"/>
</dbReference>
<dbReference type="InterPro" id="IPR010982">
    <property type="entry name" value="Lambda_DNA-bd_dom_sf"/>
</dbReference>